<evidence type="ECO:0000256" key="5">
    <source>
        <dbReference type="ARBA" id="ARBA00023242"/>
    </source>
</evidence>
<dbReference type="InterPro" id="IPR001005">
    <property type="entry name" value="SANT/Myb"/>
</dbReference>
<keyword evidence="6" id="KW-0131">Cell cycle</keyword>
<dbReference type="EMBL" id="JAGEUA010000005">
    <property type="protein sequence ID" value="KAL0978020.1"/>
    <property type="molecule type" value="Genomic_DNA"/>
</dbReference>
<dbReference type="Gene3D" id="1.10.10.60">
    <property type="entry name" value="Homeodomain-like"/>
    <property type="match status" value="1"/>
</dbReference>
<dbReference type="InterPro" id="IPR017930">
    <property type="entry name" value="Myb_dom"/>
</dbReference>
<feature type="region of interest" description="Disordered" evidence="7">
    <location>
        <begin position="414"/>
        <end position="559"/>
    </location>
</feature>
<dbReference type="GO" id="GO:0003677">
    <property type="term" value="F:DNA binding"/>
    <property type="evidence" value="ECO:0007669"/>
    <property type="project" value="UniProtKB-KW"/>
</dbReference>
<dbReference type="CDD" id="cd11660">
    <property type="entry name" value="SANT_TRF"/>
    <property type="match status" value="1"/>
</dbReference>
<feature type="compositionally biased region" description="Polar residues" evidence="7">
    <location>
        <begin position="266"/>
        <end position="281"/>
    </location>
</feature>
<keyword evidence="11" id="KW-1185">Reference proteome</keyword>
<dbReference type="SMART" id="SM00717">
    <property type="entry name" value="SANT"/>
    <property type="match status" value="1"/>
</dbReference>
<dbReference type="FunFam" id="1.10.10.60:FF:000129">
    <property type="entry name" value="Telomeric repeat-binding factor 2"/>
    <property type="match status" value="1"/>
</dbReference>
<keyword evidence="4" id="KW-0238">DNA-binding</keyword>
<comment type="caution">
    <text evidence="10">The sequence shown here is derived from an EMBL/GenBank/DDBJ whole genome shotgun (WGS) entry which is preliminary data.</text>
</comment>
<dbReference type="InterPro" id="IPR009057">
    <property type="entry name" value="Homeodomain-like_sf"/>
</dbReference>
<dbReference type="PROSITE" id="PS50090">
    <property type="entry name" value="MYB_LIKE"/>
    <property type="match status" value="1"/>
</dbReference>
<feature type="domain" description="Myb-like" evidence="8">
    <location>
        <begin position="555"/>
        <end position="608"/>
    </location>
</feature>
<dbReference type="Gene3D" id="1.25.40.210">
    <property type="entry name" value="Telomere repeat-binding factor, dimerisation domain"/>
    <property type="match status" value="1"/>
</dbReference>
<organism evidence="10 11">
    <name type="scientific">Umbra pygmaea</name>
    <name type="common">Eastern mudminnow</name>
    <dbReference type="NCBI Taxonomy" id="75934"/>
    <lineage>
        <taxon>Eukaryota</taxon>
        <taxon>Metazoa</taxon>
        <taxon>Chordata</taxon>
        <taxon>Craniata</taxon>
        <taxon>Vertebrata</taxon>
        <taxon>Euteleostomi</taxon>
        <taxon>Actinopterygii</taxon>
        <taxon>Neopterygii</taxon>
        <taxon>Teleostei</taxon>
        <taxon>Protacanthopterygii</taxon>
        <taxon>Esociformes</taxon>
        <taxon>Umbridae</taxon>
        <taxon>Umbra</taxon>
    </lineage>
</organism>
<proteinExistence type="predicted"/>
<evidence type="ECO:0000259" key="9">
    <source>
        <dbReference type="PROSITE" id="PS51294"/>
    </source>
</evidence>
<dbReference type="Pfam" id="PF00249">
    <property type="entry name" value="Myb_DNA-binding"/>
    <property type="match status" value="1"/>
</dbReference>
<feature type="compositionally biased region" description="Basic and acidic residues" evidence="7">
    <location>
        <begin position="514"/>
        <end position="548"/>
    </location>
</feature>
<evidence type="ECO:0000313" key="10">
    <source>
        <dbReference type="EMBL" id="KAL0978020.1"/>
    </source>
</evidence>
<reference evidence="10 11" key="1">
    <citation type="submission" date="2024-06" db="EMBL/GenBank/DDBJ databases">
        <authorList>
            <person name="Pan Q."/>
            <person name="Wen M."/>
            <person name="Jouanno E."/>
            <person name="Zahm M."/>
            <person name="Klopp C."/>
            <person name="Cabau C."/>
            <person name="Louis A."/>
            <person name="Berthelot C."/>
            <person name="Parey E."/>
            <person name="Roest Crollius H."/>
            <person name="Montfort J."/>
            <person name="Robinson-Rechavi M."/>
            <person name="Bouchez O."/>
            <person name="Lampietro C."/>
            <person name="Lopez Roques C."/>
            <person name="Donnadieu C."/>
            <person name="Postlethwait J."/>
            <person name="Bobe J."/>
            <person name="Verreycken H."/>
            <person name="Guiguen Y."/>
        </authorList>
    </citation>
    <scope>NUCLEOTIDE SEQUENCE [LARGE SCALE GENOMIC DNA]</scope>
    <source>
        <strain evidence="10">Up_M1</strain>
        <tissue evidence="10">Testis</tissue>
    </source>
</reference>
<evidence type="ECO:0000313" key="11">
    <source>
        <dbReference type="Proteomes" id="UP001557470"/>
    </source>
</evidence>
<accession>A0ABD0WMC6</accession>
<keyword evidence="3" id="KW-0779">Telomere</keyword>
<evidence type="ECO:0000256" key="6">
    <source>
        <dbReference type="ARBA" id="ARBA00023306"/>
    </source>
</evidence>
<evidence type="ECO:0000256" key="7">
    <source>
        <dbReference type="SAM" id="MobiDB-lite"/>
    </source>
</evidence>
<evidence type="ECO:0000256" key="4">
    <source>
        <dbReference type="ARBA" id="ARBA00023125"/>
    </source>
</evidence>
<dbReference type="PANTHER" id="PTHR46833">
    <property type="entry name" value="TELOMERIC REPEAT-BINDING FACTOR 2 TERF2"/>
    <property type="match status" value="1"/>
</dbReference>
<comment type="subcellular location">
    <subcellularLocation>
        <location evidence="1">Chromosome</location>
        <location evidence="1">Telomere</location>
    </subcellularLocation>
</comment>
<evidence type="ECO:0000256" key="1">
    <source>
        <dbReference type="ARBA" id="ARBA00004574"/>
    </source>
</evidence>
<protein>
    <recommendedName>
        <fullName evidence="12">Telomeric repeat-binding factor 2</fullName>
    </recommendedName>
</protein>
<feature type="region of interest" description="Disordered" evidence="7">
    <location>
        <begin position="247"/>
        <end position="284"/>
    </location>
</feature>
<gene>
    <name evidence="10" type="ORF">UPYG_G00164860</name>
</gene>
<feature type="compositionally biased region" description="Polar residues" evidence="7">
    <location>
        <begin position="494"/>
        <end position="513"/>
    </location>
</feature>
<keyword evidence="5" id="KW-0539">Nucleus</keyword>
<evidence type="ECO:0000259" key="8">
    <source>
        <dbReference type="PROSITE" id="PS50090"/>
    </source>
</evidence>
<dbReference type="AlphaFoldDB" id="A0ABD0WMC6"/>
<name>A0ABD0WMC6_UMBPY</name>
<evidence type="ECO:0000256" key="3">
    <source>
        <dbReference type="ARBA" id="ARBA00022895"/>
    </source>
</evidence>
<dbReference type="GO" id="GO:0000781">
    <property type="term" value="C:chromosome, telomeric region"/>
    <property type="evidence" value="ECO:0007669"/>
    <property type="project" value="UniProtKB-SubCell"/>
</dbReference>
<dbReference type="PANTHER" id="PTHR46833:SF1">
    <property type="entry name" value="TELOMERIC REPEAT-BINDING FACTOR 2"/>
    <property type="match status" value="1"/>
</dbReference>
<dbReference type="Proteomes" id="UP001557470">
    <property type="component" value="Unassembled WGS sequence"/>
</dbReference>
<keyword evidence="2" id="KW-0158">Chromosome</keyword>
<sequence length="613" mass="69391">ILAVLTRFWAGKPGWHLATLLGTSAAPPHEVNMAAKENMDPNEYGEPDPESVVNRWIVDFYIHMALETFRNEQYTDFCEIRDILQTHLVRPLEANDAITKKIRAIQFLSRINDGDKLDFFFESQEPLTPLESAMSVLENISEEITVPEKDLERVRQSIREMLVIVCIKNKEFDKAKDVLMNYFPKGTVGKKAVFLGLVTNRSIEHPALELVTYQQFKQEMLHFCQGLFNYPPPFLCRAARQLLAKRQKAGLEDGGDSSHHPEDDSVSATPRAGQQGNNLTLRPSAPPCGVQLTCNQLKAVYTALAEELGESRTFSQLEKEVEREVEQENTRGRTVDPENLVVYGSPRQGSDAVLEQEVPGCQRDSESPMEASPADPVPPLGLAHEAESQVGIAQAPAGPQWRRRDWPCTISRLVIEPDSQDSTTPLEPRPVAQIEEQTESGRKEPVAEREESVAEMGVPVDKGKHLATEEDPLSSDSDTPPTWKYRKRRACKTMAQSTTYQRSPTPQKASTSQKETDPKWKNRFKSAKESKERWSDEEDLFHTHKEGSGESTITTEGSRKRIWTAEETEWLMQGVKRYGEGKWAKIKSSYPFVSRTSVNIKDRWRTLKKLKMV</sequence>
<evidence type="ECO:0008006" key="12">
    <source>
        <dbReference type="Google" id="ProtNLM"/>
    </source>
</evidence>
<dbReference type="InterPro" id="IPR036507">
    <property type="entry name" value="Telomere_rpt-bd_fac_dimer_sf"/>
</dbReference>
<feature type="domain" description="HTH myb-type" evidence="9">
    <location>
        <begin position="555"/>
        <end position="612"/>
    </location>
</feature>
<dbReference type="GO" id="GO:0005654">
    <property type="term" value="C:nucleoplasm"/>
    <property type="evidence" value="ECO:0007669"/>
    <property type="project" value="UniProtKB-ARBA"/>
</dbReference>
<dbReference type="PROSITE" id="PS51294">
    <property type="entry name" value="HTH_MYB"/>
    <property type="match status" value="1"/>
</dbReference>
<dbReference type="SUPFAM" id="SSF46689">
    <property type="entry name" value="Homeodomain-like"/>
    <property type="match status" value="1"/>
</dbReference>
<dbReference type="Pfam" id="PF08558">
    <property type="entry name" value="TRF"/>
    <property type="match status" value="1"/>
</dbReference>
<evidence type="ECO:0000256" key="2">
    <source>
        <dbReference type="ARBA" id="ARBA00022454"/>
    </source>
</evidence>
<feature type="non-terminal residue" evidence="10">
    <location>
        <position position="1"/>
    </location>
</feature>
<feature type="compositionally biased region" description="Basic and acidic residues" evidence="7">
    <location>
        <begin position="439"/>
        <end position="452"/>
    </location>
</feature>
<dbReference type="InterPro" id="IPR013867">
    <property type="entry name" value="Telomere_rpt-bd_fac_dimer_dom"/>
</dbReference>
<dbReference type="InterPro" id="IPR030657">
    <property type="entry name" value="TERF2"/>
</dbReference>
<dbReference type="SUPFAM" id="SSF63600">
    <property type="entry name" value="Telomeric repeat binding factor (TRF) dimerisation domain"/>
    <property type="match status" value="1"/>
</dbReference>
<feature type="region of interest" description="Disordered" evidence="7">
    <location>
        <begin position="359"/>
        <end position="378"/>
    </location>
</feature>